<gene>
    <name evidence="13" type="primary">atpF</name>
    <name evidence="15" type="ORF">Sspor_62070</name>
</gene>
<dbReference type="InterPro" id="IPR050059">
    <property type="entry name" value="ATP_synthase_B_chain"/>
</dbReference>
<accession>A0ABQ3TJR5</accession>
<keyword evidence="6 13" id="KW-0375">Hydrogen ion transport</keyword>
<evidence type="ECO:0000256" key="11">
    <source>
        <dbReference type="ARBA" id="ARBA00025198"/>
    </source>
</evidence>
<dbReference type="RefSeq" id="WP_202201962.1">
    <property type="nucleotide sequence ID" value="NZ_BAAATO010000034.1"/>
</dbReference>
<sequence length="167" mass="17696">MGPLKPNVIELIAGLITFLAVFAALAKVLLPRIDKTLAEREEATTGALERAGAVQLDAQRVRAAYQAELTAARHEASQIRQAALEEGTALLAAVRAEGQKAREDMVAAATVQLEADRVIAEAELREGVLALAAELAGRILGEPLTDLDRARAVADEFFTAAEADLQS</sequence>
<dbReference type="PANTHER" id="PTHR33445:SF1">
    <property type="entry name" value="ATP SYNTHASE SUBUNIT B"/>
    <property type="match status" value="1"/>
</dbReference>
<dbReference type="Proteomes" id="UP000608522">
    <property type="component" value="Unassembled WGS sequence"/>
</dbReference>
<dbReference type="EMBL" id="BNED01000005">
    <property type="protein sequence ID" value="GHI80646.1"/>
    <property type="molecule type" value="Genomic_DNA"/>
</dbReference>
<keyword evidence="10 13" id="KW-0066">ATP synthesis</keyword>
<protein>
    <recommendedName>
        <fullName evidence="13">ATP synthase subunit b</fullName>
    </recommendedName>
    <alternativeName>
        <fullName evidence="13">ATP synthase F(0) sector subunit b</fullName>
    </alternativeName>
    <alternativeName>
        <fullName evidence="13">ATPase subunit I</fullName>
    </alternativeName>
    <alternativeName>
        <fullName evidence="13">F-type ATPase subunit b</fullName>
        <shortName evidence="13">F-ATPase subunit b</shortName>
    </alternativeName>
</protein>
<keyword evidence="9 13" id="KW-0472">Membrane</keyword>
<comment type="similarity">
    <text evidence="2 13 14">Belongs to the ATPase B chain family.</text>
</comment>
<evidence type="ECO:0000256" key="4">
    <source>
        <dbReference type="ARBA" id="ARBA00022547"/>
    </source>
</evidence>
<evidence type="ECO:0000256" key="3">
    <source>
        <dbReference type="ARBA" id="ARBA00022448"/>
    </source>
</evidence>
<dbReference type="SUPFAM" id="SSF81573">
    <property type="entry name" value="F1F0 ATP synthase subunit B, membrane domain"/>
    <property type="match status" value="1"/>
</dbReference>
<evidence type="ECO:0000256" key="12">
    <source>
        <dbReference type="ARBA" id="ARBA00025830"/>
    </source>
</evidence>
<evidence type="ECO:0000256" key="6">
    <source>
        <dbReference type="ARBA" id="ARBA00022781"/>
    </source>
</evidence>
<keyword evidence="4 13" id="KW-0138">CF(0)</keyword>
<dbReference type="Pfam" id="PF00430">
    <property type="entry name" value="ATP-synt_B"/>
    <property type="match status" value="1"/>
</dbReference>
<comment type="function">
    <text evidence="13">Component of the F(0) channel, it forms part of the peripheral stalk, linking F(1) to F(0).</text>
</comment>
<evidence type="ECO:0000256" key="14">
    <source>
        <dbReference type="RuleBase" id="RU003848"/>
    </source>
</evidence>
<reference evidence="16" key="1">
    <citation type="submission" date="2023-07" db="EMBL/GenBank/DDBJ databases">
        <title>Whole genome shotgun sequence of Streptomyces spororaveus NBRC 15456.</title>
        <authorList>
            <person name="Komaki H."/>
            <person name="Tamura T."/>
        </authorList>
    </citation>
    <scope>NUCLEOTIDE SEQUENCE [LARGE SCALE GENOMIC DNA]</scope>
    <source>
        <strain evidence="16">NBRC 15456</strain>
    </source>
</reference>
<proteinExistence type="inferred from homology"/>
<evidence type="ECO:0000256" key="1">
    <source>
        <dbReference type="ARBA" id="ARBA00004162"/>
    </source>
</evidence>
<evidence type="ECO:0000256" key="7">
    <source>
        <dbReference type="ARBA" id="ARBA00022989"/>
    </source>
</evidence>
<evidence type="ECO:0000256" key="10">
    <source>
        <dbReference type="ARBA" id="ARBA00023310"/>
    </source>
</evidence>
<comment type="function">
    <text evidence="11 13">F(1)F(0) ATP synthase produces ATP from ADP in the presence of a proton or sodium gradient. F-type ATPases consist of two structural domains, F(1) containing the extramembraneous catalytic core and F(0) containing the membrane proton channel, linked together by a central stalk and a peripheral stalk. During catalysis, ATP synthesis in the catalytic domain of F(1) is coupled via a rotary mechanism of the central stalk subunits to proton translocation.</text>
</comment>
<dbReference type="InterPro" id="IPR002146">
    <property type="entry name" value="ATP_synth_b/b'su_bac/chlpt"/>
</dbReference>
<evidence type="ECO:0000256" key="9">
    <source>
        <dbReference type="ARBA" id="ARBA00023136"/>
    </source>
</evidence>
<evidence type="ECO:0000313" key="15">
    <source>
        <dbReference type="EMBL" id="GHI80646.1"/>
    </source>
</evidence>
<dbReference type="CDD" id="cd06503">
    <property type="entry name" value="ATP-synt_Fo_b"/>
    <property type="match status" value="1"/>
</dbReference>
<evidence type="ECO:0000256" key="13">
    <source>
        <dbReference type="HAMAP-Rule" id="MF_01398"/>
    </source>
</evidence>
<keyword evidence="5 13" id="KW-0812">Transmembrane</keyword>
<keyword evidence="7 13" id="KW-1133">Transmembrane helix</keyword>
<evidence type="ECO:0000256" key="2">
    <source>
        <dbReference type="ARBA" id="ARBA00005513"/>
    </source>
</evidence>
<dbReference type="PANTHER" id="PTHR33445">
    <property type="entry name" value="ATP SYNTHASE SUBUNIT B', CHLOROPLASTIC"/>
    <property type="match status" value="1"/>
</dbReference>
<keyword evidence="13" id="KW-1003">Cell membrane</keyword>
<keyword evidence="3 13" id="KW-0813">Transport</keyword>
<dbReference type="HAMAP" id="MF_01398">
    <property type="entry name" value="ATP_synth_b_bprime"/>
    <property type="match status" value="1"/>
</dbReference>
<comment type="subunit">
    <text evidence="12 13">F-type ATPases have 2 components, F(1) - the catalytic core - and F(0) - the membrane proton channel. F(1) has five subunits: alpha(3), beta(3), gamma(1), delta(1), epsilon(1). F(0) has three main subunits: a(1), b(2) and c(10-14). The alpha and beta chains form an alternating ring which encloses part of the gamma chain. F(1) is attached to F(0) by a central stalk formed by the gamma and epsilon chains, while a peripheral stalk is formed by the delta and b chains.</text>
</comment>
<feature type="transmembrane region" description="Helical" evidence="13">
    <location>
        <begin position="12"/>
        <end position="30"/>
    </location>
</feature>
<evidence type="ECO:0000256" key="5">
    <source>
        <dbReference type="ARBA" id="ARBA00022692"/>
    </source>
</evidence>
<keyword evidence="8 13" id="KW-0406">Ion transport</keyword>
<comment type="subcellular location">
    <subcellularLocation>
        <location evidence="1 13">Cell membrane</location>
        <topology evidence="1 13">Single-pass membrane protein</topology>
    </subcellularLocation>
</comment>
<evidence type="ECO:0000313" key="16">
    <source>
        <dbReference type="Proteomes" id="UP000608522"/>
    </source>
</evidence>
<comment type="caution">
    <text evidence="15">The sequence shown here is derived from an EMBL/GenBank/DDBJ whole genome shotgun (WGS) entry which is preliminary data.</text>
</comment>
<name>A0ABQ3TJR5_9ACTN</name>
<evidence type="ECO:0000256" key="8">
    <source>
        <dbReference type="ARBA" id="ARBA00023065"/>
    </source>
</evidence>
<keyword evidence="16" id="KW-1185">Reference proteome</keyword>
<organism evidence="15 16">
    <name type="scientific">Streptomyces spororaveus</name>
    <dbReference type="NCBI Taxonomy" id="284039"/>
    <lineage>
        <taxon>Bacteria</taxon>
        <taxon>Bacillati</taxon>
        <taxon>Actinomycetota</taxon>
        <taxon>Actinomycetes</taxon>
        <taxon>Kitasatosporales</taxon>
        <taxon>Streptomycetaceae</taxon>
        <taxon>Streptomyces</taxon>
    </lineage>
</organism>
<dbReference type="InterPro" id="IPR028987">
    <property type="entry name" value="ATP_synth_B-like_membr_sf"/>
</dbReference>